<keyword evidence="2" id="KW-0270">Exopolysaccharide synthesis</keyword>
<keyword evidence="6" id="KW-1185">Reference proteome</keyword>
<comment type="similarity">
    <text evidence="1">Belongs to the bacterial sugar transferase family.</text>
</comment>
<evidence type="ECO:0000256" key="3">
    <source>
        <dbReference type="SAM" id="Phobius"/>
    </source>
</evidence>
<evidence type="ECO:0000256" key="1">
    <source>
        <dbReference type="ARBA" id="ARBA00006464"/>
    </source>
</evidence>
<evidence type="ECO:0000259" key="4">
    <source>
        <dbReference type="Pfam" id="PF02397"/>
    </source>
</evidence>
<feature type="transmembrane region" description="Helical" evidence="3">
    <location>
        <begin position="12"/>
        <end position="37"/>
    </location>
</feature>
<keyword evidence="3" id="KW-0472">Membrane</keyword>
<dbReference type="EMBL" id="CP031555">
    <property type="protein sequence ID" value="AXO13177.1"/>
    <property type="molecule type" value="Genomic_DNA"/>
</dbReference>
<dbReference type="InterPro" id="IPR003362">
    <property type="entry name" value="Bact_transf"/>
</dbReference>
<dbReference type="Pfam" id="PF02397">
    <property type="entry name" value="Bac_transf"/>
    <property type="match status" value="1"/>
</dbReference>
<evidence type="ECO:0000256" key="2">
    <source>
        <dbReference type="ARBA" id="ARBA00023169"/>
    </source>
</evidence>
<gene>
    <name evidence="5" type="ORF">DY252_02090</name>
</gene>
<accession>A0ABN5NFT1</accession>
<name>A0ABN5NFT1_9PROT</name>
<keyword evidence="3" id="KW-1133">Transmembrane helix</keyword>
<reference evidence="5 6" key="1">
    <citation type="submission" date="2018-08" db="EMBL/GenBank/DDBJ databases">
        <title>Complete genome sequence of type strain Thalassospira indica MCCC 1A01103T, isolated from isolated from deep seawater of the Indian Ocean.</title>
        <authorList>
            <person name="Liu Y."/>
        </authorList>
    </citation>
    <scope>NUCLEOTIDE SEQUENCE [LARGE SCALE GENOMIC DNA]</scope>
    <source>
        <strain evidence="5 6">PB8BT</strain>
    </source>
</reference>
<proteinExistence type="inferred from homology"/>
<organism evidence="5 6">
    <name type="scientific">Thalassospira indica</name>
    <dbReference type="NCBI Taxonomy" id="1891279"/>
    <lineage>
        <taxon>Bacteria</taxon>
        <taxon>Pseudomonadati</taxon>
        <taxon>Pseudomonadota</taxon>
        <taxon>Alphaproteobacteria</taxon>
        <taxon>Rhodospirillales</taxon>
        <taxon>Thalassospiraceae</taxon>
        <taxon>Thalassospira</taxon>
    </lineage>
</organism>
<dbReference type="PANTHER" id="PTHR30576">
    <property type="entry name" value="COLANIC BIOSYNTHESIS UDP-GLUCOSE LIPID CARRIER TRANSFERASE"/>
    <property type="match status" value="1"/>
</dbReference>
<feature type="domain" description="Bacterial sugar transferase" evidence="4">
    <location>
        <begin position="9"/>
        <end position="187"/>
    </location>
</feature>
<sequence length="217" mass="24854">MSDHNRSVKRTCDILFAGIGLLVLFPVLMIIAVLLFGSGFHNPLFLQKRVGLEGRIFVIFKFRTLRDRTCRPLSACGLRFAETLSSILRITGLDELPQFINVLRGDMSLVGPRPHSLADHHRFAQRIPDYAARLAIKPGMTGWAQIQGWRGPVFSDDHLQARIACDLEYIRRQTPLFDCAILIRTIALPFRTQARYRAQRQPHRALKPCLDRDRRLV</sequence>
<evidence type="ECO:0000313" key="6">
    <source>
        <dbReference type="Proteomes" id="UP000256971"/>
    </source>
</evidence>
<dbReference type="RefSeq" id="WP_064787852.1">
    <property type="nucleotide sequence ID" value="NZ_CP031555.1"/>
</dbReference>
<protein>
    <recommendedName>
        <fullName evidence="4">Bacterial sugar transferase domain-containing protein</fullName>
    </recommendedName>
</protein>
<evidence type="ECO:0000313" key="5">
    <source>
        <dbReference type="EMBL" id="AXO13177.1"/>
    </source>
</evidence>
<dbReference type="Proteomes" id="UP000256971">
    <property type="component" value="Chromosome"/>
</dbReference>
<dbReference type="PANTHER" id="PTHR30576:SF0">
    <property type="entry name" value="UNDECAPRENYL-PHOSPHATE N-ACETYLGALACTOSAMINYL 1-PHOSPHATE TRANSFERASE-RELATED"/>
    <property type="match status" value="1"/>
</dbReference>
<keyword evidence="3" id="KW-0812">Transmembrane</keyword>